<dbReference type="EMBL" id="CAMGYJ010000004">
    <property type="protein sequence ID" value="CAI0398452.1"/>
    <property type="molecule type" value="Genomic_DNA"/>
</dbReference>
<dbReference type="Proteomes" id="UP001154282">
    <property type="component" value="Unassembled WGS sequence"/>
</dbReference>
<evidence type="ECO:0000256" key="4">
    <source>
        <dbReference type="SAM" id="Phobius"/>
    </source>
</evidence>
<comment type="caution">
    <text evidence="5">The sequence shown here is derived from an EMBL/GenBank/DDBJ whole genome shotgun (WGS) entry which is preliminary data.</text>
</comment>
<protein>
    <recommendedName>
        <fullName evidence="7">Late embryogenesis abundant protein LEA-2 subgroup domain-containing protein</fullName>
    </recommendedName>
</protein>
<evidence type="ECO:0000256" key="3">
    <source>
        <dbReference type="SAM" id="MobiDB-lite"/>
    </source>
</evidence>
<dbReference type="PANTHER" id="PTHR31234">
    <property type="entry name" value="LATE EMBRYOGENESIS ABUNDANT (LEA) HYDROXYPROLINE-RICH GLYCOPROTEIN FAMILY"/>
    <property type="match status" value="1"/>
</dbReference>
<comment type="subcellular location">
    <subcellularLocation>
        <location evidence="1">Membrane</location>
    </subcellularLocation>
</comment>
<dbReference type="GO" id="GO:0005886">
    <property type="term" value="C:plasma membrane"/>
    <property type="evidence" value="ECO:0007669"/>
    <property type="project" value="TreeGrafter"/>
</dbReference>
<keyword evidence="2 4" id="KW-0472">Membrane</keyword>
<evidence type="ECO:0000313" key="5">
    <source>
        <dbReference type="EMBL" id="CAI0398452.1"/>
    </source>
</evidence>
<sequence length="209" mass="23237">MEPATGYPPPPPTSTSYPYQPPPQQPSNPYYYNPSNGQGPVYTPARPILYRRLITIFIAVTVVFFAALFISWILIRPRIPEFRLTSFTLSGFNSSSHQLSGTWAARLEVYNPNKKMDIENLTAMETRFSIVNTFVDQSVTDAVDEERRKHGSVGFDLEVAAGVGFKVGELRARRRLLKVSCDDLDVRLDGNGGGSGNLTGVPKRCDVYS</sequence>
<dbReference type="GO" id="GO:0098542">
    <property type="term" value="P:defense response to other organism"/>
    <property type="evidence" value="ECO:0007669"/>
    <property type="project" value="InterPro"/>
</dbReference>
<name>A0AAV0IN94_9ROSI</name>
<dbReference type="InterPro" id="IPR044839">
    <property type="entry name" value="NDR1-like"/>
</dbReference>
<proteinExistence type="predicted"/>
<keyword evidence="6" id="KW-1185">Reference proteome</keyword>
<feature type="compositionally biased region" description="Pro residues" evidence="3">
    <location>
        <begin position="1"/>
        <end position="26"/>
    </location>
</feature>
<accession>A0AAV0IN94</accession>
<feature type="transmembrane region" description="Helical" evidence="4">
    <location>
        <begin position="53"/>
        <end position="75"/>
    </location>
</feature>
<dbReference type="AlphaFoldDB" id="A0AAV0IN94"/>
<keyword evidence="4" id="KW-1133">Transmembrane helix</keyword>
<feature type="region of interest" description="Disordered" evidence="3">
    <location>
        <begin position="1"/>
        <end position="34"/>
    </location>
</feature>
<reference evidence="5" key="1">
    <citation type="submission" date="2022-08" db="EMBL/GenBank/DDBJ databases">
        <authorList>
            <person name="Gutierrez-Valencia J."/>
        </authorList>
    </citation>
    <scope>NUCLEOTIDE SEQUENCE</scope>
</reference>
<dbReference type="PANTHER" id="PTHR31234:SF55">
    <property type="entry name" value="LATE EMBRYOGENESIS ABUNDANT (LEA) HYDROXYPROLINE-RICH GLYCOPROTEIN FAMILY"/>
    <property type="match status" value="1"/>
</dbReference>
<organism evidence="5 6">
    <name type="scientific">Linum tenue</name>
    <dbReference type="NCBI Taxonomy" id="586396"/>
    <lineage>
        <taxon>Eukaryota</taxon>
        <taxon>Viridiplantae</taxon>
        <taxon>Streptophyta</taxon>
        <taxon>Embryophyta</taxon>
        <taxon>Tracheophyta</taxon>
        <taxon>Spermatophyta</taxon>
        <taxon>Magnoliopsida</taxon>
        <taxon>eudicotyledons</taxon>
        <taxon>Gunneridae</taxon>
        <taxon>Pentapetalae</taxon>
        <taxon>rosids</taxon>
        <taxon>fabids</taxon>
        <taxon>Malpighiales</taxon>
        <taxon>Linaceae</taxon>
        <taxon>Linum</taxon>
    </lineage>
</organism>
<keyword evidence="4" id="KW-0812">Transmembrane</keyword>
<evidence type="ECO:0000256" key="2">
    <source>
        <dbReference type="ARBA" id="ARBA00023136"/>
    </source>
</evidence>
<evidence type="ECO:0000313" key="6">
    <source>
        <dbReference type="Proteomes" id="UP001154282"/>
    </source>
</evidence>
<evidence type="ECO:0000256" key="1">
    <source>
        <dbReference type="ARBA" id="ARBA00004370"/>
    </source>
</evidence>
<evidence type="ECO:0008006" key="7">
    <source>
        <dbReference type="Google" id="ProtNLM"/>
    </source>
</evidence>
<gene>
    <name evidence="5" type="ORF">LITE_LOCUS9907</name>
</gene>